<reference evidence="3" key="1">
    <citation type="journal article" date="2023" name="Insect Mol. Biol.">
        <title>Genome sequencing provides insights into the evolution of gene families encoding plant cell wall-degrading enzymes in longhorned beetles.</title>
        <authorList>
            <person name="Shin N.R."/>
            <person name="Okamura Y."/>
            <person name="Kirsch R."/>
            <person name="Pauchet Y."/>
        </authorList>
    </citation>
    <scope>NUCLEOTIDE SEQUENCE</scope>
    <source>
        <strain evidence="3">AMC_N1</strain>
    </source>
</reference>
<keyword evidence="2" id="KW-1133">Transmembrane helix</keyword>
<gene>
    <name evidence="3" type="ORF">NQ318_005692</name>
</gene>
<keyword evidence="4" id="KW-1185">Reference proteome</keyword>
<dbReference type="AlphaFoldDB" id="A0AAV8XKD1"/>
<feature type="compositionally biased region" description="Low complexity" evidence="1">
    <location>
        <begin position="382"/>
        <end position="409"/>
    </location>
</feature>
<comment type="caution">
    <text evidence="3">The sequence shown here is derived from an EMBL/GenBank/DDBJ whole genome shotgun (WGS) entry which is preliminary data.</text>
</comment>
<keyword evidence="2" id="KW-0812">Transmembrane</keyword>
<feature type="compositionally biased region" description="Low complexity" evidence="1">
    <location>
        <begin position="338"/>
        <end position="369"/>
    </location>
</feature>
<evidence type="ECO:0000313" key="3">
    <source>
        <dbReference type="EMBL" id="KAJ8939331.1"/>
    </source>
</evidence>
<accession>A0AAV8XKD1</accession>
<proteinExistence type="predicted"/>
<evidence type="ECO:0000256" key="2">
    <source>
        <dbReference type="SAM" id="Phobius"/>
    </source>
</evidence>
<keyword evidence="2" id="KW-0472">Membrane</keyword>
<organism evidence="3 4">
    <name type="scientific">Aromia moschata</name>
    <dbReference type="NCBI Taxonomy" id="1265417"/>
    <lineage>
        <taxon>Eukaryota</taxon>
        <taxon>Metazoa</taxon>
        <taxon>Ecdysozoa</taxon>
        <taxon>Arthropoda</taxon>
        <taxon>Hexapoda</taxon>
        <taxon>Insecta</taxon>
        <taxon>Pterygota</taxon>
        <taxon>Neoptera</taxon>
        <taxon>Endopterygota</taxon>
        <taxon>Coleoptera</taxon>
        <taxon>Polyphaga</taxon>
        <taxon>Cucujiformia</taxon>
        <taxon>Chrysomeloidea</taxon>
        <taxon>Cerambycidae</taxon>
        <taxon>Cerambycinae</taxon>
        <taxon>Callichromatini</taxon>
        <taxon>Aromia</taxon>
    </lineage>
</organism>
<feature type="region of interest" description="Disordered" evidence="1">
    <location>
        <begin position="570"/>
        <end position="595"/>
    </location>
</feature>
<feature type="transmembrane region" description="Helical" evidence="2">
    <location>
        <begin position="298"/>
        <end position="319"/>
    </location>
</feature>
<evidence type="ECO:0000313" key="4">
    <source>
        <dbReference type="Proteomes" id="UP001162162"/>
    </source>
</evidence>
<feature type="region of interest" description="Disordered" evidence="1">
    <location>
        <begin position="270"/>
        <end position="293"/>
    </location>
</feature>
<evidence type="ECO:0000256" key="1">
    <source>
        <dbReference type="SAM" id="MobiDB-lite"/>
    </source>
</evidence>
<feature type="region of interest" description="Disordered" evidence="1">
    <location>
        <begin position="329"/>
        <end position="411"/>
    </location>
</feature>
<name>A0AAV8XKD1_9CUCU</name>
<feature type="compositionally biased region" description="Basic and acidic residues" evidence="1">
    <location>
        <begin position="582"/>
        <end position="595"/>
    </location>
</feature>
<protein>
    <submittedName>
        <fullName evidence="3">Uncharacterized protein</fullName>
    </submittedName>
</protein>
<dbReference type="EMBL" id="JAPWTK010000494">
    <property type="protein sequence ID" value="KAJ8939331.1"/>
    <property type="molecule type" value="Genomic_DNA"/>
</dbReference>
<dbReference type="Proteomes" id="UP001162162">
    <property type="component" value="Unassembled WGS sequence"/>
</dbReference>
<sequence>MSNGMGTVVFSASDIQKPCWSQEEIALLTTRMILEDLLPDTRTLAIDSDDYVTDIVAYFRLLIDGVQAISCGRKKHITMLALTDLLGGYLQHAVLPISRQAYYAGVIDYASMEKLIQLLQELKFFLRTNGQGWSSPIESENSFDVEPIDFGAEGPKSNKSCCRNLIYYRHEPSRKRSADEGKGHCYFFPVPFLDAKEEAAYLVMKYFFAVEGCFRDLQADATTSQKFHNNLFTWIEKQVIPKLKDDRFYSAFGGILRVEETLKSMGARLNDEEKCPEDGEEELGTVPGGESSSRSGTVLLVMLVIIFVWFIVGTLFICYRMRANNTRGQGKVCTGPKSDGTCSGSSTGGSSKWSILSRSSSKSTSSETTCKCCSTESDKTGCKCSSTTSGKSTGETTSQSSEQEQSAASSKRRTSASNTCICDGCAIIDTKHSMKVLPSIPEMSEDSSMKRVGSKSRRISFEPLATSSKEEFEVNAGRASKRKICVSDLKDVDLGQCAYLDKATSASSSKTKSSGKEVEGQVSDSATDDTIITANSPHIYACHSSLMGNYTTDQRYPLDKPYIFGYDFQTSSSSADVSDEDTDRKTSSTRYRLEN</sequence>